<comment type="caution">
    <text evidence="1">The sequence shown here is derived from an EMBL/GenBank/DDBJ whole genome shotgun (WGS) entry which is preliminary data.</text>
</comment>
<keyword evidence="2" id="KW-1185">Reference proteome</keyword>
<organism evidence="1 2">
    <name type="scientific">Thermococcus celericrescens</name>
    <dbReference type="NCBI Taxonomy" id="227598"/>
    <lineage>
        <taxon>Archaea</taxon>
        <taxon>Methanobacteriati</taxon>
        <taxon>Methanobacteriota</taxon>
        <taxon>Thermococci</taxon>
        <taxon>Thermococcales</taxon>
        <taxon>Thermococcaceae</taxon>
        <taxon>Thermococcus</taxon>
    </lineage>
</organism>
<dbReference type="EMBL" id="LLYW01000034">
    <property type="protein sequence ID" value="KUH32518.1"/>
    <property type="molecule type" value="Genomic_DNA"/>
</dbReference>
<proteinExistence type="predicted"/>
<evidence type="ECO:0000313" key="2">
    <source>
        <dbReference type="Proteomes" id="UP000053462"/>
    </source>
</evidence>
<dbReference type="RefSeq" id="WP_058939404.1">
    <property type="nucleotide sequence ID" value="NZ_LLYW01000034.1"/>
</dbReference>
<evidence type="ECO:0000313" key="1">
    <source>
        <dbReference type="EMBL" id="KUH32518.1"/>
    </source>
</evidence>
<dbReference type="STRING" id="227598.APY94_09480"/>
<evidence type="ECO:0008006" key="3">
    <source>
        <dbReference type="Google" id="ProtNLM"/>
    </source>
</evidence>
<sequence>MFWYCEDTHVLTWNLTDVGTLPGFTYFANENFAVTSKDGVIHCYSLEDLHEVFSVKVPGDSLGYIKLSDDGKLMLVSGETGGFWLYAKS</sequence>
<gene>
    <name evidence="1" type="ORF">APY94_09480</name>
</gene>
<dbReference type="Proteomes" id="UP000053462">
    <property type="component" value="Unassembled WGS sequence"/>
</dbReference>
<dbReference type="InterPro" id="IPR036322">
    <property type="entry name" value="WD40_repeat_dom_sf"/>
</dbReference>
<accession>A0A100XWU9</accession>
<dbReference type="SUPFAM" id="SSF50978">
    <property type="entry name" value="WD40 repeat-like"/>
    <property type="match status" value="1"/>
</dbReference>
<reference evidence="1 2" key="1">
    <citation type="submission" date="2015-10" db="EMBL/GenBank/DDBJ databases">
        <title>Draft genome sequence of Thermococcus celericrescens strain DSM 17994.</title>
        <authorList>
            <person name="Hong S.-J."/>
            <person name="Park C.-E."/>
            <person name="Shin J.-H."/>
        </authorList>
    </citation>
    <scope>NUCLEOTIDE SEQUENCE [LARGE SCALE GENOMIC DNA]</scope>
    <source>
        <strain evidence="1 2">DSM 17994</strain>
    </source>
</reference>
<dbReference type="AlphaFoldDB" id="A0A100XWU9"/>
<name>A0A100XWU9_9EURY</name>
<protein>
    <recommendedName>
        <fullName evidence="3">Anaphase-promoting complex subunit 4 WD40 domain-containing protein</fullName>
    </recommendedName>
</protein>